<keyword evidence="4" id="KW-1185">Reference proteome</keyword>
<accession>A0A6N7WZA2</accession>
<dbReference type="Proteomes" id="UP000440713">
    <property type="component" value="Unassembled WGS sequence"/>
</dbReference>
<feature type="transmembrane region" description="Helical" evidence="1">
    <location>
        <begin position="582"/>
        <end position="599"/>
    </location>
</feature>
<protein>
    <submittedName>
        <fullName evidence="3">Uncharacterized protein</fullName>
    </submittedName>
</protein>
<organism evidence="3 4">
    <name type="scientific">Peptostreptococcus porci</name>
    <dbReference type="NCBI Taxonomy" id="2652282"/>
    <lineage>
        <taxon>Bacteria</taxon>
        <taxon>Bacillati</taxon>
        <taxon>Bacillota</taxon>
        <taxon>Clostridia</taxon>
        <taxon>Peptostreptococcales</taxon>
        <taxon>Peptostreptococcaceae</taxon>
        <taxon>Peptostreptococcus</taxon>
    </lineage>
</organism>
<feature type="transmembrane region" description="Helical" evidence="1">
    <location>
        <begin position="611"/>
        <end position="632"/>
    </location>
</feature>
<feature type="transmembrane region" description="Helical" evidence="1">
    <location>
        <begin position="670"/>
        <end position="690"/>
    </location>
</feature>
<dbReference type="RefSeq" id="WP_154537373.1">
    <property type="nucleotide sequence ID" value="NZ_VUNE01000001.1"/>
</dbReference>
<feature type="transmembrane region" description="Helical" evidence="1">
    <location>
        <begin position="534"/>
        <end position="552"/>
    </location>
</feature>
<proteinExistence type="predicted"/>
<keyword evidence="1" id="KW-0472">Membrane</keyword>
<comment type="caution">
    <text evidence="3">The sequence shown here is derived from an EMBL/GenBank/DDBJ whole genome shotgun (WGS) entry which is preliminary data.</text>
</comment>
<feature type="transmembrane region" description="Helical" evidence="1">
    <location>
        <begin position="492"/>
        <end position="514"/>
    </location>
</feature>
<feature type="transmembrane region" description="Helical" evidence="1">
    <location>
        <begin position="463"/>
        <end position="480"/>
    </location>
</feature>
<feature type="signal peptide" evidence="2">
    <location>
        <begin position="1"/>
        <end position="24"/>
    </location>
</feature>
<feature type="transmembrane region" description="Helical" evidence="1">
    <location>
        <begin position="401"/>
        <end position="420"/>
    </location>
</feature>
<feature type="transmembrane region" description="Helical" evidence="1">
    <location>
        <begin position="726"/>
        <end position="745"/>
    </location>
</feature>
<evidence type="ECO:0000256" key="1">
    <source>
        <dbReference type="SAM" id="Phobius"/>
    </source>
</evidence>
<feature type="transmembrane region" description="Helical" evidence="1">
    <location>
        <begin position="440"/>
        <end position="457"/>
    </location>
</feature>
<keyword evidence="1" id="KW-1133">Transmembrane helix</keyword>
<dbReference type="AlphaFoldDB" id="A0A6N7WZA2"/>
<evidence type="ECO:0000313" key="4">
    <source>
        <dbReference type="Proteomes" id="UP000440713"/>
    </source>
</evidence>
<name>A0A6N7WZA2_9FIRM</name>
<dbReference type="EMBL" id="VUNE01000001">
    <property type="protein sequence ID" value="MST62010.1"/>
    <property type="molecule type" value="Genomic_DNA"/>
</dbReference>
<evidence type="ECO:0000256" key="2">
    <source>
        <dbReference type="SAM" id="SignalP"/>
    </source>
</evidence>
<feature type="transmembrane region" description="Helical" evidence="1">
    <location>
        <begin position="559"/>
        <end position="576"/>
    </location>
</feature>
<reference evidence="3 4" key="1">
    <citation type="submission" date="2019-08" db="EMBL/GenBank/DDBJ databases">
        <title>In-depth cultivation of the pig gut microbiome towards novel bacterial diversity and tailored functional studies.</title>
        <authorList>
            <person name="Wylensek D."/>
            <person name="Hitch T.C.A."/>
            <person name="Clavel T."/>
        </authorList>
    </citation>
    <scope>NUCLEOTIDE SEQUENCE [LARGE SCALE GENOMIC DNA]</scope>
    <source>
        <strain evidence="3 4">WCA-SAB-591-4A-A</strain>
    </source>
</reference>
<feature type="transmembrane region" description="Helical" evidence="1">
    <location>
        <begin position="702"/>
        <end position="720"/>
    </location>
</feature>
<evidence type="ECO:0000313" key="3">
    <source>
        <dbReference type="EMBL" id="MST62010.1"/>
    </source>
</evidence>
<gene>
    <name evidence="3" type="ORF">FYJ71_03350</name>
</gene>
<keyword evidence="1" id="KW-0812">Transmembrane</keyword>
<feature type="chain" id="PRO_5026922287" evidence="2">
    <location>
        <begin position="25"/>
        <end position="756"/>
    </location>
</feature>
<keyword evidence="2" id="KW-0732">Signal</keyword>
<sequence length="756" mass="84359">MLRKITSIILSFMMIFSISITGFANSDTKIQLSTERAISKGSPDKDADNNTAKNSGKVIIVDIIRTNLENFNNIKFIRTKLKSSGYVALMNIRGDKGYDDKRNFATMGASTRANISSDLELDFNDTLDGAKLYKSATGWKPGAINLVNINNIDFVNLTTGDYKSKIGYLGETMNANGKRISVIGNNDYYENGQLVKNRDFCLTFMDSKGRLFGGNTDDINKKDTNYPFGIATDYEKLKKETQKYYNESDLLYVNTGDTYRLDKYKMNLNEKTYKKMKFSIYNNVSDYLDYIFSIAGKNDTVYVMSSYPSNLEYINNKKLTPIMRFDMSDGGSGLLNSATTRRDGIISNVDFGAEILNRFGLKNEEIIGKKLTSLEKNGNIDYLLKDFEKIVSISSIRMSVINIYVSLVSIVIIAAVISLWQKNRIPRRFRGRVINTLKEASKLGLIMPLAFLSAPMLQSSSKSMISLSIVFFSIIYYLVPKIIFKKDDMKQIGMYSLIMISVICLDAFFATPLMESNIMSYDPMVAARYYGIGNEYEGVVIGSAILGFSVILEYKKFPKWIIGIILMGVLFISAYPSMGANVGGAISGMIAFLVYILLINNVKIDIKKCVLILLATVLLVAGFAVADIALNIGSHLGNFVKQIMVNGPMEIANVFLRKIEMNILLAQTTIWVNFLLVALLLLSIAVFKPGKFSGAIKNRYPYVYKGFLSIIVGCLVTLLVNDSGIISAATDSLYLIVPIVIIMVIEYKEKTESSIE</sequence>